<feature type="transmembrane region" description="Helical" evidence="6">
    <location>
        <begin position="94"/>
        <end position="114"/>
    </location>
</feature>
<dbReference type="KEGG" id="fcy:FRACYDRAFT_228695"/>
<evidence type="ECO:0000256" key="2">
    <source>
        <dbReference type="ARBA" id="ARBA00006528"/>
    </source>
</evidence>
<dbReference type="InterPro" id="IPR002657">
    <property type="entry name" value="BilAc:Na_symport/Acr3"/>
</dbReference>
<dbReference type="Pfam" id="PF01758">
    <property type="entry name" value="SBF"/>
    <property type="match status" value="1"/>
</dbReference>
<comment type="subcellular location">
    <subcellularLocation>
        <location evidence="1">Membrane</location>
        <topology evidence="1">Multi-pass membrane protein</topology>
    </subcellularLocation>
</comment>
<dbReference type="PANTHER" id="PTHR10361:SF28">
    <property type="entry name" value="P3 PROTEIN-RELATED"/>
    <property type="match status" value="1"/>
</dbReference>
<evidence type="ECO:0000256" key="4">
    <source>
        <dbReference type="ARBA" id="ARBA00022989"/>
    </source>
</evidence>
<feature type="transmembrane region" description="Helical" evidence="6">
    <location>
        <begin position="134"/>
        <end position="154"/>
    </location>
</feature>
<dbReference type="InParanoid" id="A0A1E7EUI0"/>
<gene>
    <name evidence="7" type="ORF">FRACYDRAFT_228695</name>
</gene>
<sequence>MMSILEITGNFLLFALVFGMSATVDTECMKQQVKNKKAILLGIFCQFILLPFIGFATVNILKLDASIGITLLVVTSSPGGSYSNWWCSLFNADLALSVTMTAISTILSVIALPINLLLYAKFSYDADVTSDLDWISVFFALGVVISAITMGIYMSYQCHSYKFNMMANKVGNLAGFALIIFSATVTNTGDADSKIWSRHWTFYVATMIPCILGLTIASILASLLNLRKPERMTVAVECCYQNVGIATSLALTMFKGNDLNNAMGVPFFYGLCEAFFVGTYCIVCWKAGWSKAPADASIWNILYVSYEVLEVEMRDIDEIEVSMSESTDAPKTPSGQILSII</sequence>
<reference evidence="7 8" key="1">
    <citation type="submission" date="2016-09" db="EMBL/GenBank/DDBJ databases">
        <title>Extensive genetic diversity and differential bi-allelic expression allows diatom success in the polar Southern Ocean.</title>
        <authorList>
            <consortium name="DOE Joint Genome Institute"/>
            <person name="Mock T."/>
            <person name="Otillar R.P."/>
            <person name="Strauss J."/>
            <person name="Dupont C."/>
            <person name="Frickenhaus S."/>
            <person name="Maumus F."/>
            <person name="Mcmullan M."/>
            <person name="Sanges R."/>
            <person name="Schmutz J."/>
            <person name="Toseland A."/>
            <person name="Valas R."/>
            <person name="Veluchamy A."/>
            <person name="Ward B.J."/>
            <person name="Allen A."/>
            <person name="Barry K."/>
            <person name="Falciatore A."/>
            <person name="Ferrante M."/>
            <person name="Fortunato A.E."/>
            <person name="Gloeckner G."/>
            <person name="Gruber A."/>
            <person name="Hipkin R."/>
            <person name="Janech M."/>
            <person name="Kroth P."/>
            <person name="Leese F."/>
            <person name="Lindquist E."/>
            <person name="Lyon B.R."/>
            <person name="Martin J."/>
            <person name="Mayer C."/>
            <person name="Parker M."/>
            <person name="Quesneville H."/>
            <person name="Raymond J."/>
            <person name="Uhlig C."/>
            <person name="Valentin K.U."/>
            <person name="Worden A.Z."/>
            <person name="Armbrust E.V."/>
            <person name="Bowler C."/>
            <person name="Green B."/>
            <person name="Moulton V."/>
            <person name="Van Oosterhout C."/>
            <person name="Grigoriev I."/>
        </authorList>
    </citation>
    <scope>NUCLEOTIDE SEQUENCE [LARGE SCALE GENOMIC DNA]</scope>
    <source>
        <strain evidence="7 8">CCMP1102</strain>
    </source>
</reference>
<keyword evidence="8" id="KW-1185">Reference proteome</keyword>
<evidence type="ECO:0000256" key="6">
    <source>
        <dbReference type="SAM" id="Phobius"/>
    </source>
</evidence>
<dbReference type="InterPro" id="IPR038770">
    <property type="entry name" value="Na+/solute_symporter_sf"/>
</dbReference>
<keyword evidence="5 6" id="KW-0472">Membrane</keyword>
<dbReference type="EMBL" id="KV784375">
    <property type="protein sequence ID" value="OEU09455.1"/>
    <property type="molecule type" value="Genomic_DNA"/>
</dbReference>
<feature type="transmembrane region" description="Helical" evidence="6">
    <location>
        <begin position="38"/>
        <end position="61"/>
    </location>
</feature>
<evidence type="ECO:0000256" key="1">
    <source>
        <dbReference type="ARBA" id="ARBA00004141"/>
    </source>
</evidence>
<feature type="transmembrane region" description="Helical" evidence="6">
    <location>
        <begin position="200"/>
        <end position="224"/>
    </location>
</feature>
<comment type="similarity">
    <text evidence="2">Belongs to the bile acid:sodium symporter (BASS) (TC 2.A.28) family.</text>
</comment>
<dbReference type="OrthoDB" id="203097at2759"/>
<dbReference type="Gene3D" id="1.20.1530.20">
    <property type="match status" value="1"/>
</dbReference>
<evidence type="ECO:0000313" key="7">
    <source>
        <dbReference type="EMBL" id="OEU09455.1"/>
    </source>
</evidence>
<dbReference type="AlphaFoldDB" id="A0A1E7EUI0"/>
<name>A0A1E7EUI0_9STRA</name>
<proteinExistence type="inferred from homology"/>
<evidence type="ECO:0000313" key="8">
    <source>
        <dbReference type="Proteomes" id="UP000095751"/>
    </source>
</evidence>
<feature type="transmembrane region" description="Helical" evidence="6">
    <location>
        <begin position="6"/>
        <end position="26"/>
    </location>
</feature>
<feature type="transmembrane region" description="Helical" evidence="6">
    <location>
        <begin position="166"/>
        <end position="185"/>
    </location>
</feature>
<evidence type="ECO:0000256" key="5">
    <source>
        <dbReference type="ARBA" id="ARBA00023136"/>
    </source>
</evidence>
<protein>
    <submittedName>
        <fullName evidence="7">SBF-domain-containing protein</fullName>
    </submittedName>
</protein>
<organism evidence="7 8">
    <name type="scientific">Fragilariopsis cylindrus CCMP1102</name>
    <dbReference type="NCBI Taxonomy" id="635003"/>
    <lineage>
        <taxon>Eukaryota</taxon>
        <taxon>Sar</taxon>
        <taxon>Stramenopiles</taxon>
        <taxon>Ochrophyta</taxon>
        <taxon>Bacillariophyta</taxon>
        <taxon>Bacillariophyceae</taxon>
        <taxon>Bacillariophycidae</taxon>
        <taxon>Bacillariales</taxon>
        <taxon>Bacillariaceae</taxon>
        <taxon>Fragilariopsis</taxon>
    </lineage>
</organism>
<dbReference type="GO" id="GO:0016020">
    <property type="term" value="C:membrane"/>
    <property type="evidence" value="ECO:0007669"/>
    <property type="project" value="UniProtKB-SubCell"/>
</dbReference>
<accession>A0A1E7EUI0</accession>
<keyword evidence="4 6" id="KW-1133">Transmembrane helix</keyword>
<dbReference type="InterPro" id="IPR004710">
    <property type="entry name" value="Bilac:Na_transpt"/>
</dbReference>
<evidence type="ECO:0000256" key="3">
    <source>
        <dbReference type="ARBA" id="ARBA00022692"/>
    </source>
</evidence>
<dbReference type="Proteomes" id="UP000095751">
    <property type="component" value="Unassembled WGS sequence"/>
</dbReference>
<dbReference type="PANTHER" id="PTHR10361">
    <property type="entry name" value="SODIUM-BILE ACID COTRANSPORTER"/>
    <property type="match status" value="1"/>
</dbReference>
<keyword evidence="3 6" id="KW-0812">Transmembrane</keyword>